<evidence type="ECO:0000313" key="4">
    <source>
        <dbReference type="EMBL" id="TFK46107.1"/>
    </source>
</evidence>
<evidence type="ECO:0000256" key="3">
    <source>
        <dbReference type="SAM" id="MobiDB-lite"/>
    </source>
</evidence>
<dbReference type="GO" id="GO:0006360">
    <property type="term" value="P:transcription by RNA polymerase I"/>
    <property type="evidence" value="ECO:0007669"/>
    <property type="project" value="TreeGrafter"/>
</dbReference>
<keyword evidence="2" id="KW-0175">Coiled coil</keyword>
<dbReference type="PANTHER" id="PTHR22691">
    <property type="entry name" value="YEAST SPT2-RELATED"/>
    <property type="match status" value="1"/>
</dbReference>
<dbReference type="GO" id="GO:0042393">
    <property type="term" value="F:histone binding"/>
    <property type="evidence" value="ECO:0007669"/>
    <property type="project" value="TreeGrafter"/>
</dbReference>
<dbReference type="EMBL" id="ML213533">
    <property type="protein sequence ID" value="TFK46107.1"/>
    <property type="molecule type" value="Genomic_DNA"/>
</dbReference>
<evidence type="ECO:0000313" key="5">
    <source>
        <dbReference type="Proteomes" id="UP000305948"/>
    </source>
</evidence>
<feature type="compositionally biased region" description="Polar residues" evidence="3">
    <location>
        <begin position="342"/>
        <end position="357"/>
    </location>
</feature>
<comment type="similarity">
    <text evidence="1">Belongs to the SPT2 family.</text>
</comment>
<feature type="compositionally biased region" description="Basic and acidic residues" evidence="3">
    <location>
        <begin position="135"/>
        <end position="150"/>
    </location>
</feature>
<feature type="region of interest" description="Disordered" evidence="3">
    <location>
        <begin position="233"/>
        <end position="420"/>
    </location>
</feature>
<feature type="compositionally biased region" description="Polar residues" evidence="3">
    <location>
        <begin position="259"/>
        <end position="280"/>
    </location>
</feature>
<dbReference type="GO" id="GO:0005730">
    <property type="term" value="C:nucleolus"/>
    <property type="evidence" value="ECO:0007669"/>
    <property type="project" value="TreeGrafter"/>
</dbReference>
<feature type="compositionally biased region" description="Low complexity" evidence="3">
    <location>
        <begin position="288"/>
        <end position="329"/>
    </location>
</feature>
<evidence type="ECO:0008006" key="6">
    <source>
        <dbReference type="Google" id="ProtNLM"/>
    </source>
</evidence>
<feature type="compositionally biased region" description="Basic and acidic residues" evidence="3">
    <location>
        <begin position="233"/>
        <end position="243"/>
    </location>
</feature>
<dbReference type="Pfam" id="PF08243">
    <property type="entry name" value="SPT2"/>
    <property type="match status" value="1"/>
</dbReference>
<proteinExistence type="inferred from homology"/>
<dbReference type="PANTHER" id="PTHR22691:SF8">
    <property type="entry name" value="PROTEIN SPT2 HOMOLOG"/>
    <property type="match status" value="1"/>
</dbReference>
<keyword evidence="5" id="KW-1185">Reference proteome</keyword>
<feature type="region of interest" description="Disordered" evidence="3">
    <location>
        <begin position="471"/>
        <end position="497"/>
    </location>
</feature>
<evidence type="ECO:0000256" key="1">
    <source>
        <dbReference type="ARBA" id="ARBA00006461"/>
    </source>
</evidence>
<feature type="region of interest" description="Disordered" evidence="3">
    <location>
        <begin position="14"/>
        <end position="195"/>
    </location>
</feature>
<protein>
    <recommendedName>
        <fullName evidence="6">SPT2-domain-containing protein</fullName>
    </recommendedName>
</protein>
<dbReference type="AlphaFoldDB" id="A0A5C3MMG0"/>
<dbReference type="Proteomes" id="UP000305948">
    <property type="component" value="Unassembled WGS sequence"/>
</dbReference>
<dbReference type="OrthoDB" id="6259853at2759"/>
<evidence type="ECO:0000256" key="2">
    <source>
        <dbReference type="ARBA" id="ARBA00023054"/>
    </source>
</evidence>
<dbReference type="InterPro" id="IPR013256">
    <property type="entry name" value="Chromatin_SPT2"/>
</dbReference>
<organism evidence="4 5">
    <name type="scientific">Heliocybe sulcata</name>
    <dbReference type="NCBI Taxonomy" id="5364"/>
    <lineage>
        <taxon>Eukaryota</taxon>
        <taxon>Fungi</taxon>
        <taxon>Dikarya</taxon>
        <taxon>Basidiomycota</taxon>
        <taxon>Agaricomycotina</taxon>
        <taxon>Agaricomycetes</taxon>
        <taxon>Gloeophyllales</taxon>
        <taxon>Gloeophyllaceae</taxon>
        <taxon>Heliocybe</taxon>
    </lineage>
</organism>
<feature type="compositionally biased region" description="Polar residues" evidence="3">
    <location>
        <begin position="14"/>
        <end position="23"/>
    </location>
</feature>
<gene>
    <name evidence="4" type="ORF">OE88DRAFT_1739738</name>
</gene>
<dbReference type="SMART" id="SM00784">
    <property type="entry name" value="SPT2"/>
    <property type="match status" value="1"/>
</dbReference>
<name>A0A5C3MMG0_9AGAM</name>
<dbReference type="GO" id="GO:0006334">
    <property type="term" value="P:nucleosome assembly"/>
    <property type="evidence" value="ECO:0007669"/>
    <property type="project" value="TreeGrafter"/>
</dbReference>
<feature type="compositionally biased region" description="Basic and acidic residues" evidence="3">
    <location>
        <begin position="27"/>
        <end position="92"/>
    </location>
</feature>
<reference evidence="4 5" key="1">
    <citation type="journal article" date="2019" name="Nat. Ecol. Evol.">
        <title>Megaphylogeny resolves global patterns of mushroom evolution.</title>
        <authorList>
            <person name="Varga T."/>
            <person name="Krizsan K."/>
            <person name="Foldi C."/>
            <person name="Dima B."/>
            <person name="Sanchez-Garcia M."/>
            <person name="Sanchez-Ramirez S."/>
            <person name="Szollosi G.J."/>
            <person name="Szarkandi J.G."/>
            <person name="Papp V."/>
            <person name="Albert L."/>
            <person name="Andreopoulos W."/>
            <person name="Angelini C."/>
            <person name="Antonin V."/>
            <person name="Barry K.W."/>
            <person name="Bougher N.L."/>
            <person name="Buchanan P."/>
            <person name="Buyck B."/>
            <person name="Bense V."/>
            <person name="Catcheside P."/>
            <person name="Chovatia M."/>
            <person name="Cooper J."/>
            <person name="Damon W."/>
            <person name="Desjardin D."/>
            <person name="Finy P."/>
            <person name="Geml J."/>
            <person name="Haridas S."/>
            <person name="Hughes K."/>
            <person name="Justo A."/>
            <person name="Karasinski D."/>
            <person name="Kautmanova I."/>
            <person name="Kiss B."/>
            <person name="Kocsube S."/>
            <person name="Kotiranta H."/>
            <person name="LaButti K.M."/>
            <person name="Lechner B.E."/>
            <person name="Liimatainen K."/>
            <person name="Lipzen A."/>
            <person name="Lukacs Z."/>
            <person name="Mihaltcheva S."/>
            <person name="Morgado L.N."/>
            <person name="Niskanen T."/>
            <person name="Noordeloos M.E."/>
            <person name="Ohm R.A."/>
            <person name="Ortiz-Santana B."/>
            <person name="Ovrebo C."/>
            <person name="Racz N."/>
            <person name="Riley R."/>
            <person name="Savchenko A."/>
            <person name="Shiryaev A."/>
            <person name="Soop K."/>
            <person name="Spirin V."/>
            <person name="Szebenyi C."/>
            <person name="Tomsovsky M."/>
            <person name="Tulloss R.E."/>
            <person name="Uehling J."/>
            <person name="Grigoriev I.V."/>
            <person name="Vagvolgyi C."/>
            <person name="Papp T."/>
            <person name="Martin F.M."/>
            <person name="Miettinen O."/>
            <person name="Hibbett D.S."/>
            <person name="Nagy L.G."/>
        </authorList>
    </citation>
    <scope>NUCLEOTIDE SEQUENCE [LARGE SCALE GENOMIC DNA]</scope>
    <source>
        <strain evidence="4 5">OMC1185</strain>
    </source>
</reference>
<sequence>MSTSFTALMALSASQTKENQRMVQDTLAERRRREEEKRKELERKERIEKEREAKMRLKKLEEQNREKERQEKLLKERRAKEEELRRREEEQRMALMYGPKKSKLEYPSSNSASRDELRRQRLPSPDESSGPSALTREEKRQRKLAMELRRSYGNSKRSSHGSGYGKAGRVLPGGAIDMTTASPSSSGSGSHQSVKARLAAIPNTLTKLNVNKRDTRTIDEILQDRAKEREAKVLAGDQAREFNDWFGTSKKKEKEKATTRSATPLTWSNTPSQARSTKSASPGLFSDSGSASAPAKKSAAGKGSPAPGSLAKTIGIAATKSAAASKASANRLTPLDMKSLPSMRSTAGSGKTPTSAVKVTSSTKLSASSAAASKHPASSTGLKKRPRSPSYTPSPSPPPSNKKRALSSGPTRGASDLSSEIWKIFGKDRSSYMDRAVYSDDEDMEVDARFLEREEARSARIARKEDDLALQEEMRREEEKRRRRKEREARERVMGKA</sequence>
<accession>A0A5C3MMG0</accession>
<dbReference type="GO" id="GO:0003677">
    <property type="term" value="F:DNA binding"/>
    <property type="evidence" value="ECO:0007669"/>
    <property type="project" value="TreeGrafter"/>
</dbReference>
<feature type="compositionally biased region" description="Low complexity" evidence="3">
    <location>
        <begin position="358"/>
        <end position="380"/>
    </location>
</feature>
<dbReference type="STRING" id="5364.A0A5C3MMG0"/>